<evidence type="ECO:0000259" key="4">
    <source>
        <dbReference type="PROSITE" id="PS50196"/>
    </source>
</evidence>
<sequence>MAEAKNEVENIKESAHTPSTLMENNHDVESGSGSENGEKPVREKLKKTDLEEETDENDQTNTKANGVAVGGETGKLKKKRSYEDLMHEEGSEVDTSLDDTHARKKTREALTTSTKEPSDVIGNPEVGPEDDEDTKHSDMEGDKILSTPPSSSNEVMEDAADPAKVKKKRSAEEMSDPPKLLRSPKVAATDAERDRRSSSALSDSELKSIDPESQDAGRMSPPRSVPQDDPDEAKKKTDITSSTTSGFANTSAISPFASLSPNKTKEPATETQAQTSASAFAASGFAALASSSSPFGALAKEKVPATESQPQTSSSAFMSSGFAALSGSTSPFGTAAEKPKSPTAKVDASPFVSATGRAGFGFGAKPFESGFGNAFSGGQKLSSFAAPVGDTKLGSTSTPKPFGAPEVSEDDEEASDDENEDGDDNASTTFGDPATQGSSQFKVQDDHTTGEENESTSFMANAKLYQYAGAQGWVERGTGSFKLNYTVVNTSNTADAQPGTPISFDDLTPGQAEIDARFIMRNAATHKVIVNARIFKTMQVGNRTGGEPEKKNEIFFSAHTDVGVTPYLLRMGKKDDSKELYDQVKKIQRLL</sequence>
<evidence type="ECO:0000256" key="2">
    <source>
        <dbReference type="ARBA" id="ARBA00023242"/>
    </source>
</evidence>
<dbReference type="InterPro" id="IPR000156">
    <property type="entry name" value="Ran_bind_dom"/>
</dbReference>
<dbReference type="PROSITE" id="PS50196">
    <property type="entry name" value="RANBD1"/>
    <property type="match status" value="1"/>
</dbReference>
<dbReference type="GO" id="GO:0005634">
    <property type="term" value="C:nucleus"/>
    <property type="evidence" value="ECO:0007669"/>
    <property type="project" value="UniProtKB-SubCell"/>
</dbReference>
<dbReference type="SMART" id="SM00160">
    <property type="entry name" value="RanBD"/>
    <property type="match status" value="1"/>
</dbReference>
<feature type="compositionally biased region" description="Basic and acidic residues" evidence="3">
    <location>
        <begin position="81"/>
        <end position="90"/>
    </location>
</feature>
<dbReference type="Pfam" id="PF00638">
    <property type="entry name" value="Ran_BP1"/>
    <property type="match status" value="2"/>
</dbReference>
<feature type="compositionally biased region" description="Basic and acidic residues" evidence="3">
    <location>
        <begin position="133"/>
        <end position="143"/>
    </location>
</feature>
<organism evidence="5 6">
    <name type="scientific">Gomphillus americanus</name>
    <dbReference type="NCBI Taxonomy" id="1940652"/>
    <lineage>
        <taxon>Eukaryota</taxon>
        <taxon>Fungi</taxon>
        <taxon>Dikarya</taxon>
        <taxon>Ascomycota</taxon>
        <taxon>Pezizomycotina</taxon>
        <taxon>Lecanoromycetes</taxon>
        <taxon>OSLEUM clade</taxon>
        <taxon>Ostropomycetidae</taxon>
        <taxon>Ostropales</taxon>
        <taxon>Graphidaceae</taxon>
        <taxon>Gomphilloideae</taxon>
        <taxon>Gomphillus</taxon>
    </lineage>
</organism>
<dbReference type="Gene3D" id="2.30.29.30">
    <property type="entry name" value="Pleckstrin-homology domain (PH domain)/Phosphotyrosine-binding domain (PTB)"/>
    <property type="match status" value="1"/>
</dbReference>
<feature type="region of interest" description="Disordered" evidence="3">
    <location>
        <begin position="328"/>
        <end position="348"/>
    </location>
</feature>
<feature type="compositionally biased region" description="Acidic residues" evidence="3">
    <location>
        <begin position="407"/>
        <end position="424"/>
    </location>
</feature>
<name>A0A8H3IJZ6_9LECA</name>
<proteinExistence type="predicted"/>
<comment type="subcellular location">
    <subcellularLocation>
        <location evidence="1">Nucleus</location>
    </subcellularLocation>
</comment>
<reference evidence="5" key="1">
    <citation type="submission" date="2021-03" db="EMBL/GenBank/DDBJ databases">
        <authorList>
            <person name="Tagirdzhanova G."/>
        </authorList>
    </citation>
    <scope>NUCLEOTIDE SEQUENCE</scope>
</reference>
<comment type="caution">
    <text evidence="5">The sequence shown here is derived from an EMBL/GenBank/DDBJ whole genome shotgun (WGS) entry which is preliminary data.</text>
</comment>
<feature type="compositionally biased region" description="Polar residues" evidence="3">
    <location>
        <begin position="246"/>
        <end position="262"/>
    </location>
</feature>
<dbReference type="EMBL" id="CAJPDQ010000013">
    <property type="protein sequence ID" value="CAF9918290.1"/>
    <property type="molecule type" value="Genomic_DNA"/>
</dbReference>
<dbReference type="OrthoDB" id="411251at2759"/>
<dbReference type="PANTHER" id="PTHR23138:SF142">
    <property type="entry name" value="RAN-BINDING PROTEIN 3B-RELATED"/>
    <property type="match status" value="1"/>
</dbReference>
<evidence type="ECO:0000313" key="5">
    <source>
        <dbReference type="EMBL" id="CAF9918290.1"/>
    </source>
</evidence>
<dbReference type="AlphaFoldDB" id="A0A8H3IJZ6"/>
<dbReference type="SUPFAM" id="SSF50729">
    <property type="entry name" value="PH domain-like"/>
    <property type="match status" value="1"/>
</dbReference>
<feature type="compositionally biased region" description="Basic and acidic residues" evidence="3">
    <location>
        <begin position="36"/>
        <end position="49"/>
    </location>
</feature>
<dbReference type="InterPro" id="IPR045255">
    <property type="entry name" value="RanBP1-like"/>
</dbReference>
<feature type="compositionally biased region" description="Basic and acidic residues" evidence="3">
    <location>
        <begin position="1"/>
        <end position="15"/>
    </location>
</feature>
<keyword evidence="6" id="KW-1185">Reference proteome</keyword>
<evidence type="ECO:0000256" key="1">
    <source>
        <dbReference type="ARBA" id="ARBA00004123"/>
    </source>
</evidence>
<protein>
    <recommendedName>
        <fullName evidence="4">RanBD1 domain-containing protein</fullName>
    </recommendedName>
</protein>
<dbReference type="InterPro" id="IPR011993">
    <property type="entry name" value="PH-like_dom_sf"/>
</dbReference>
<gene>
    <name evidence="5" type="ORF">GOMPHAMPRED_001481</name>
</gene>
<feature type="domain" description="RanBD1" evidence="4">
    <location>
        <begin position="448"/>
        <end position="591"/>
    </location>
</feature>
<feature type="region of interest" description="Disordered" evidence="3">
    <location>
        <begin position="392"/>
        <end position="454"/>
    </location>
</feature>
<accession>A0A8H3IJZ6</accession>
<dbReference type="Proteomes" id="UP000664169">
    <property type="component" value="Unassembled WGS sequence"/>
</dbReference>
<dbReference type="PANTHER" id="PTHR23138">
    <property type="entry name" value="RAN BINDING PROTEIN"/>
    <property type="match status" value="1"/>
</dbReference>
<feature type="region of interest" description="Disordered" evidence="3">
    <location>
        <begin position="1"/>
        <end position="277"/>
    </location>
</feature>
<keyword evidence="2" id="KW-0539">Nucleus</keyword>
<evidence type="ECO:0000256" key="3">
    <source>
        <dbReference type="SAM" id="MobiDB-lite"/>
    </source>
</evidence>
<evidence type="ECO:0000313" key="6">
    <source>
        <dbReference type="Proteomes" id="UP000664169"/>
    </source>
</evidence>